<comment type="catalytic activity">
    <reaction evidence="1">
        <text>ATP + protein L-histidine = ADP + protein N-phospho-L-histidine.</text>
        <dbReference type="EC" id="2.7.13.3"/>
    </reaction>
</comment>
<keyword evidence="4" id="KW-0547">Nucleotide-binding</keyword>
<evidence type="ECO:0000313" key="9">
    <source>
        <dbReference type="EMBL" id="MEZ3162849.1"/>
    </source>
</evidence>
<name>A0ABD5M2Q3_9EURY</name>
<evidence type="ECO:0000256" key="7">
    <source>
        <dbReference type="SAM" id="Phobius"/>
    </source>
</evidence>
<dbReference type="GO" id="GO:0005524">
    <property type="term" value="F:ATP binding"/>
    <property type="evidence" value="ECO:0007669"/>
    <property type="project" value="UniProtKB-KW"/>
</dbReference>
<evidence type="ECO:0000313" key="10">
    <source>
        <dbReference type="Proteomes" id="UP001567572"/>
    </source>
</evidence>
<keyword evidence="10" id="KW-1185">Reference proteome</keyword>
<evidence type="ECO:0000256" key="3">
    <source>
        <dbReference type="ARBA" id="ARBA00022679"/>
    </source>
</evidence>
<dbReference type="InterPro" id="IPR036890">
    <property type="entry name" value="HATPase_C_sf"/>
</dbReference>
<dbReference type="SUPFAM" id="SSF55874">
    <property type="entry name" value="ATPase domain of HSP90 chaperone/DNA topoisomerase II/histidine kinase"/>
    <property type="match status" value="1"/>
</dbReference>
<dbReference type="EC" id="2.7.13.3" evidence="2"/>
<dbReference type="AlphaFoldDB" id="A0ABD5M2Q3"/>
<feature type="transmembrane region" description="Helical" evidence="7">
    <location>
        <begin position="75"/>
        <end position="96"/>
    </location>
</feature>
<accession>A0ABD5M2Q3</accession>
<keyword evidence="7" id="KW-0812">Transmembrane</keyword>
<dbReference type="GO" id="GO:0004673">
    <property type="term" value="F:protein histidine kinase activity"/>
    <property type="evidence" value="ECO:0007669"/>
    <property type="project" value="UniProtKB-EC"/>
</dbReference>
<gene>
    <name evidence="9" type="ORF">ABNG04_02975</name>
</gene>
<dbReference type="SMART" id="SM00387">
    <property type="entry name" value="HATPase_c"/>
    <property type="match status" value="1"/>
</dbReference>
<evidence type="ECO:0000256" key="4">
    <source>
        <dbReference type="ARBA" id="ARBA00022741"/>
    </source>
</evidence>
<dbReference type="PANTHER" id="PTHR44936:SF10">
    <property type="entry name" value="SENSOR PROTEIN RSTB"/>
    <property type="match status" value="1"/>
</dbReference>
<dbReference type="InterPro" id="IPR031623">
    <property type="entry name" value="HisKA_4TM"/>
</dbReference>
<evidence type="ECO:0000256" key="1">
    <source>
        <dbReference type="ARBA" id="ARBA00000085"/>
    </source>
</evidence>
<dbReference type="Pfam" id="PF16926">
    <property type="entry name" value="HisKA_4TM"/>
    <property type="match status" value="1"/>
</dbReference>
<feature type="transmembrane region" description="Helical" evidence="7">
    <location>
        <begin position="108"/>
        <end position="128"/>
    </location>
</feature>
<dbReference type="RefSeq" id="WP_371159913.1">
    <property type="nucleotide sequence ID" value="NZ_JBEDNX010000001.1"/>
</dbReference>
<keyword evidence="6 9" id="KW-0067">ATP-binding</keyword>
<dbReference type="PANTHER" id="PTHR44936">
    <property type="entry name" value="SENSOR PROTEIN CREC"/>
    <property type="match status" value="1"/>
</dbReference>
<evidence type="ECO:0000256" key="5">
    <source>
        <dbReference type="ARBA" id="ARBA00022777"/>
    </source>
</evidence>
<dbReference type="EMBL" id="JBEDNY010000001">
    <property type="protein sequence ID" value="MEZ3162849.1"/>
    <property type="molecule type" value="Genomic_DNA"/>
</dbReference>
<sequence length="376" mass="40400">MRALPAGREHAGAALLVGIGGGLFATHVFHVVSEDENVATFLLGIVAPMLLAAGVVAGAVWLWRLGVDGESTLRVGGWSAIGAGLLAAAGVLVILYQQQHGVVMEEQVFVVVDAASAGSLLGFIVGVYDIRQRKAEARATRLTRQLTVLNRVLRHDIRTNANVIQGNASLLTEESVDTEERAETIRRQATDLVKLGKQARSIEQILTTEEADREPQDLTAAVETSCERVRRDNPSAEIDVSLPSTLSVLAHHLIDSALANVIENAVEHSNKETPQVRVESRSVSRNGIDYIELRVADNGPGIAKSEIEVLKRGYETDLEHTSGLGLWLVSWIVASSGGEVRFEENDPEGSVVCLRLPRPEDDAHSATESQTAAPAL</sequence>
<dbReference type="InterPro" id="IPR005467">
    <property type="entry name" value="His_kinase_dom"/>
</dbReference>
<evidence type="ECO:0000256" key="2">
    <source>
        <dbReference type="ARBA" id="ARBA00012438"/>
    </source>
</evidence>
<dbReference type="PRINTS" id="PR00344">
    <property type="entry name" value="BCTRLSENSOR"/>
</dbReference>
<organism evidence="9 10">
    <name type="scientific">Halorubrum miltondacostae</name>
    <dbReference type="NCBI Taxonomy" id="3076378"/>
    <lineage>
        <taxon>Archaea</taxon>
        <taxon>Methanobacteriati</taxon>
        <taxon>Methanobacteriota</taxon>
        <taxon>Stenosarchaea group</taxon>
        <taxon>Halobacteria</taxon>
        <taxon>Halobacteriales</taxon>
        <taxon>Haloferacaceae</taxon>
        <taxon>Halorubrum</taxon>
    </lineage>
</organism>
<dbReference type="Pfam" id="PF02518">
    <property type="entry name" value="HATPase_c"/>
    <property type="match status" value="1"/>
</dbReference>
<keyword evidence="7" id="KW-0472">Membrane</keyword>
<keyword evidence="5" id="KW-0418">Kinase</keyword>
<evidence type="ECO:0000256" key="6">
    <source>
        <dbReference type="ARBA" id="ARBA00022840"/>
    </source>
</evidence>
<feature type="transmembrane region" description="Helical" evidence="7">
    <location>
        <begin position="12"/>
        <end position="32"/>
    </location>
</feature>
<keyword evidence="7" id="KW-1133">Transmembrane helix</keyword>
<evidence type="ECO:0000259" key="8">
    <source>
        <dbReference type="PROSITE" id="PS50109"/>
    </source>
</evidence>
<feature type="domain" description="Histidine kinase" evidence="8">
    <location>
        <begin position="152"/>
        <end position="360"/>
    </location>
</feature>
<comment type="caution">
    <text evidence="9">The sequence shown here is derived from an EMBL/GenBank/DDBJ whole genome shotgun (WGS) entry which is preliminary data.</text>
</comment>
<protein>
    <recommendedName>
        <fullName evidence="2">histidine kinase</fullName>
        <ecNumber evidence="2">2.7.13.3</ecNumber>
    </recommendedName>
</protein>
<dbReference type="Proteomes" id="UP001567572">
    <property type="component" value="Unassembled WGS sequence"/>
</dbReference>
<proteinExistence type="predicted"/>
<feature type="transmembrane region" description="Helical" evidence="7">
    <location>
        <begin position="38"/>
        <end position="63"/>
    </location>
</feature>
<dbReference type="InterPro" id="IPR003594">
    <property type="entry name" value="HATPase_dom"/>
</dbReference>
<dbReference type="InterPro" id="IPR050980">
    <property type="entry name" value="2C_sensor_his_kinase"/>
</dbReference>
<dbReference type="PROSITE" id="PS50109">
    <property type="entry name" value="HIS_KIN"/>
    <property type="match status" value="1"/>
</dbReference>
<dbReference type="InterPro" id="IPR004358">
    <property type="entry name" value="Sig_transdc_His_kin-like_C"/>
</dbReference>
<reference evidence="9 10" key="1">
    <citation type="submission" date="2024-06" db="EMBL/GenBank/DDBJ databases">
        <title>Halorubrum miltondacostae sp. nov., a potential PHA producer isolated from an inland solar saltern in Rio Maior, Portugal.</title>
        <authorList>
            <person name="Albuquerque L."/>
            <person name="Viver T."/>
            <person name="Barroso C."/>
            <person name="Claudino R."/>
            <person name="Galvan M."/>
            <person name="Simoes G."/>
            <person name="Lobo Da Cunha A."/>
            <person name="Egas C."/>
        </authorList>
    </citation>
    <scope>NUCLEOTIDE SEQUENCE [LARGE SCALE GENOMIC DNA]</scope>
    <source>
        <strain evidence="9 10">RMP-11</strain>
    </source>
</reference>
<keyword evidence="3" id="KW-0808">Transferase</keyword>
<dbReference type="Gene3D" id="3.30.565.10">
    <property type="entry name" value="Histidine kinase-like ATPase, C-terminal domain"/>
    <property type="match status" value="1"/>
</dbReference>